<dbReference type="EMBL" id="CAJVQC010002962">
    <property type="protein sequence ID" value="CAG8519695.1"/>
    <property type="molecule type" value="Genomic_DNA"/>
</dbReference>
<feature type="non-terminal residue" evidence="1">
    <location>
        <position position="1"/>
    </location>
</feature>
<gene>
    <name evidence="1" type="ORF">RPERSI_LOCUS2641</name>
</gene>
<sequence length="376" mass="43350">LHEQAHQQTTSLLYPNLQLNYSDLSCSIGFSLGRYSSNRQFGQFIEWYHTVGLLQFCSLSTRNQLHTLKHTTRYTIARRAARDIIFSCYYYSEIPDPKFLIIYLLQRYTTFIHYSSLGMYFANPYDLYIDTDYQVENLINLPEELEPLETSYISNSSLQLTQYSDPTNITYLEDSSFSEGSISYQLLINTFPPESETGKMLASGSTSKVENIIQDLTDSFKKMSLNLVQQDNKKKAYTVKSEEETTFIKIEISEEDPNQDLEIIEEIHLEVKKGIEEILKIIIIMTKADLEIIIAIIKTDNKETTSTNHWDTLLNNTSIREALANYLQGDSNIAIEGQSIVSKVDDDWEEEYENEELIPYEAYTLEAESNNIEDSG</sequence>
<reference evidence="1" key="1">
    <citation type="submission" date="2021-06" db="EMBL/GenBank/DDBJ databases">
        <authorList>
            <person name="Kallberg Y."/>
            <person name="Tangrot J."/>
            <person name="Rosling A."/>
        </authorList>
    </citation>
    <scope>NUCLEOTIDE SEQUENCE</scope>
    <source>
        <strain evidence="1">MA461A</strain>
    </source>
</reference>
<organism evidence="1 2">
    <name type="scientific">Racocetra persica</name>
    <dbReference type="NCBI Taxonomy" id="160502"/>
    <lineage>
        <taxon>Eukaryota</taxon>
        <taxon>Fungi</taxon>
        <taxon>Fungi incertae sedis</taxon>
        <taxon>Mucoromycota</taxon>
        <taxon>Glomeromycotina</taxon>
        <taxon>Glomeromycetes</taxon>
        <taxon>Diversisporales</taxon>
        <taxon>Gigasporaceae</taxon>
        <taxon>Racocetra</taxon>
    </lineage>
</organism>
<evidence type="ECO:0000313" key="1">
    <source>
        <dbReference type="EMBL" id="CAG8519695.1"/>
    </source>
</evidence>
<evidence type="ECO:0000313" key="2">
    <source>
        <dbReference type="Proteomes" id="UP000789920"/>
    </source>
</evidence>
<accession>A0ACA9LEX3</accession>
<comment type="caution">
    <text evidence="1">The sequence shown here is derived from an EMBL/GenBank/DDBJ whole genome shotgun (WGS) entry which is preliminary data.</text>
</comment>
<proteinExistence type="predicted"/>
<protein>
    <submittedName>
        <fullName evidence="1">31511_t:CDS:1</fullName>
    </submittedName>
</protein>
<dbReference type="Proteomes" id="UP000789920">
    <property type="component" value="Unassembled WGS sequence"/>
</dbReference>
<name>A0ACA9LEX3_9GLOM</name>
<keyword evidence="2" id="KW-1185">Reference proteome</keyword>